<dbReference type="KEGG" id="tpz:Tph_c23730"/>
<evidence type="ECO:0000259" key="6">
    <source>
        <dbReference type="Pfam" id="PF13458"/>
    </source>
</evidence>
<dbReference type="HOGENOM" id="CLU_027128_6_2_9"/>
<dbReference type="InterPro" id="IPR051010">
    <property type="entry name" value="BCAA_transport"/>
</dbReference>
<dbReference type="STRING" id="1089553.Tph_c23730"/>
<dbReference type="GO" id="GO:0006865">
    <property type="term" value="P:amino acid transport"/>
    <property type="evidence" value="ECO:0007669"/>
    <property type="project" value="UniProtKB-KW"/>
</dbReference>
<organism evidence="7 8">
    <name type="scientific">Thermacetogenium phaeum (strain ATCC BAA-254 / DSM 26808 / PB)</name>
    <dbReference type="NCBI Taxonomy" id="1089553"/>
    <lineage>
        <taxon>Bacteria</taxon>
        <taxon>Bacillati</taxon>
        <taxon>Bacillota</taxon>
        <taxon>Clostridia</taxon>
        <taxon>Thermoanaerobacterales</taxon>
        <taxon>Thermoanaerobacteraceae</taxon>
        <taxon>Thermacetogenium</taxon>
    </lineage>
</organism>
<feature type="domain" description="Leucine-binding protein" evidence="6">
    <location>
        <begin position="35"/>
        <end position="377"/>
    </location>
</feature>
<evidence type="ECO:0000256" key="1">
    <source>
        <dbReference type="ARBA" id="ARBA00010062"/>
    </source>
</evidence>
<dbReference type="InterPro" id="IPR028081">
    <property type="entry name" value="Leu-bd"/>
</dbReference>
<evidence type="ECO:0000313" key="8">
    <source>
        <dbReference type="Proteomes" id="UP000000467"/>
    </source>
</evidence>
<dbReference type="PANTHER" id="PTHR30483:SF6">
    <property type="entry name" value="PERIPLASMIC BINDING PROTEIN OF ABC TRANSPORTER FOR NATURAL AMINO ACIDS"/>
    <property type="match status" value="1"/>
</dbReference>
<feature type="chain" id="PRO_5039161675" evidence="5">
    <location>
        <begin position="21"/>
        <end position="389"/>
    </location>
</feature>
<comment type="similarity">
    <text evidence="1">Belongs to the leucine-binding protein family.</text>
</comment>
<keyword evidence="8" id="KW-1185">Reference proteome</keyword>
<name>K4LKQ6_THEPS</name>
<gene>
    <name evidence="7" type="ordered locus">Tph_c23730</name>
</gene>
<dbReference type="InterPro" id="IPR028082">
    <property type="entry name" value="Peripla_BP_I"/>
</dbReference>
<dbReference type="PANTHER" id="PTHR30483">
    <property type="entry name" value="LEUCINE-SPECIFIC-BINDING PROTEIN"/>
    <property type="match status" value="1"/>
</dbReference>
<evidence type="ECO:0000256" key="4">
    <source>
        <dbReference type="ARBA" id="ARBA00022970"/>
    </source>
</evidence>
<dbReference type="Pfam" id="PF13458">
    <property type="entry name" value="Peripla_BP_6"/>
    <property type="match status" value="1"/>
</dbReference>
<dbReference type="eggNOG" id="COG0683">
    <property type="taxonomic scope" value="Bacteria"/>
</dbReference>
<dbReference type="SUPFAM" id="SSF53822">
    <property type="entry name" value="Periplasmic binding protein-like I"/>
    <property type="match status" value="1"/>
</dbReference>
<keyword evidence="4" id="KW-0029">Amino-acid transport</keyword>
<dbReference type="Gene3D" id="3.40.50.2300">
    <property type="match status" value="2"/>
</dbReference>
<sequence length="389" mass="41548">MKKGFILTFLVALCSLALLVAGCGSSQTSSETGDTIKIGFLGGKTGNHAHYGIETLKGMEMAVEEINEAGGVLGKKLVIVEGDHGSNISQAVSVTQKLITQGVVAIVGDPTTGITKSVAPICQENKIVLMSAGAVGTGVLEIGDYIFRDCLPDVVAAPGMVKYLAEELGWKKIALVTTTGLDYSESLTEIFRPALAKYGIEIVAEETIMEGDTNFSAVVTSLSKKDFDGVIFTGYYTEGALFLKEMRKQGLKQVIAGGDGLLGKELYELGGAAAEGSMVYTGFAVDMERANEKTKAFIEKYKARNNNKLPDMFAAQGYDAVMWLADAMKEANSSDPTKFRDALAKTKNWEGVTGTITLDENREPIKSPVYILEVKNGQFVVKAAIDVNS</sequence>
<dbReference type="PROSITE" id="PS51257">
    <property type="entry name" value="PROKAR_LIPOPROTEIN"/>
    <property type="match status" value="1"/>
</dbReference>
<dbReference type="CDD" id="cd06347">
    <property type="entry name" value="PBP1_ABC_LivK_ligand_binding-like"/>
    <property type="match status" value="1"/>
</dbReference>
<proteinExistence type="inferred from homology"/>
<evidence type="ECO:0000256" key="2">
    <source>
        <dbReference type="ARBA" id="ARBA00022448"/>
    </source>
</evidence>
<dbReference type="Proteomes" id="UP000000467">
    <property type="component" value="Chromosome"/>
</dbReference>
<dbReference type="InterPro" id="IPR000709">
    <property type="entry name" value="Leu_Ile_Val-bd"/>
</dbReference>
<dbReference type="OrthoDB" id="9783240at2"/>
<feature type="signal peptide" evidence="5">
    <location>
        <begin position="1"/>
        <end position="20"/>
    </location>
</feature>
<protein>
    <submittedName>
        <fullName evidence="7">Leu/ile/val-binding protein</fullName>
    </submittedName>
</protein>
<reference evidence="7 8" key="1">
    <citation type="journal article" date="2012" name="BMC Genomics">
        <title>Genome-guided analysis of physiological and morphological traits of the fermentative acetate oxidizer Thermacetogenium phaeum.</title>
        <authorList>
            <person name="Oehler D."/>
            <person name="Poehlein A."/>
            <person name="Leimbach A."/>
            <person name="Muller N."/>
            <person name="Daniel R."/>
            <person name="Gottschalk G."/>
            <person name="Schink B."/>
        </authorList>
    </citation>
    <scope>NUCLEOTIDE SEQUENCE [LARGE SCALE GENOMIC DNA]</scope>
    <source>
        <strain evidence="8">ATCC BAA-254 / DSM 26808 / PB</strain>
    </source>
</reference>
<keyword evidence="2" id="KW-0813">Transport</keyword>
<dbReference type="AlphaFoldDB" id="K4LKQ6"/>
<evidence type="ECO:0000256" key="5">
    <source>
        <dbReference type="SAM" id="SignalP"/>
    </source>
</evidence>
<accession>K4LKQ6</accession>
<dbReference type="PRINTS" id="PR00337">
    <property type="entry name" value="LEUILEVALBP"/>
</dbReference>
<evidence type="ECO:0000313" key="7">
    <source>
        <dbReference type="EMBL" id="AFV12560.1"/>
    </source>
</evidence>
<evidence type="ECO:0000256" key="3">
    <source>
        <dbReference type="ARBA" id="ARBA00022729"/>
    </source>
</evidence>
<dbReference type="RefSeq" id="WP_015051425.1">
    <property type="nucleotide sequence ID" value="NC_018870.1"/>
</dbReference>
<keyword evidence="3 5" id="KW-0732">Signal</keyword>
<dbReference type="EMBL" id="CP003732">
    <property type="protein sequence ID" value="AFV12560.1"/>
    <property type="molecule type" value="Genomic_DNA"/>
</dbReference>